<feature type="compositionally biased region" description="Polar residues" evidence="1">
    <location>
        <begin position="1"/>
        <end position="14"/>
    </location>
</feature>
<feature type="compositionally biased region" description="Polar residues" evidence="1">
    <location>
        <begin position="52"/>
        <end position="63"/>
    </location>
</feature>
<feature type="compositionally biased region" description="Polar residues" evidence="1">
    <location>
        <begin position="32"/>
        <end position="45"/>
    </location>
</feature>
<organism evidence="2 3">
    <name type="scientific">Ramalina farinacea</name>
    <dbReference type="NCBI Taxonomy" id="258253"/>
    <lineage>
        <taxon>Eukaryota</taxon>
        <taxon>Fungi</taxon>
        <taxon>Dikarya</taxon>
        <taxon>Ascomycota</taxon>
        <taxon>Pezizomycotina</taxon>
        <taxon>Lecanoromycetes</taxon>
        <taxon>OSLEUM clade</taxon>
        <taxon>Lecanoromycetidae</taxon>
        <taxon>Lecanorales</taxon>
        <taxon>Lecanorineae</taxon>
        <taxon>Ramalinaceae</taxon>
        <taxon>Ramalina</taxon>
    </lineage>
</organism>
<evidence type="ECO:0000313" key="2">
    <source>
        <dbReference type="EMBL" id="MDI1491388.1"/>
    </source>
</evidence>
<protein>
    <submittedName>
        <fullName evidence="2">Uncharacterized protein</fullName>
    </submittedName>
</protein>
<feature type="compositionally biased region" description="Low complexity" evidence="1">
    <location>
        <begin position="15"/>
        <end position="28"/>
    </location>
</feature>
<evidence type="ECO:0000313" key="3">
    <source>
        <dbReference type="Proteomes" id="UP001161017"/>
    </source>
</evidence>
<name>A0AA43TXB5_9LECA</name>
<feature type="region of interest" description="Disordered" evidence="1">
    <location>
        <begin position="1"/>
        <end position="126"/>
    </location>
</feature>
<reference evidence="2" key="1">
    <citation type="journal article" date="2023" name="Genome Biol. Evol.">
        <title>First Whole Genome Sequence and Flow Cytometry Genome Size Data for the Lichen-Forming Fungus Ramalina farinacea (Ascomycota).</title>
        <authorList>
            <person name="Llewellyn T."/>
            <person name="Mian S."/>
            <person name="Hill R."/>
            <person name="Leitch I.J."/>
            <person name="Gaya E."/>
        </authorList>
    </citation>
    <scope>NUCLEOTIDE SEQUENCE</scope>
    <source>
        <strain evidence="2">LIQ254RAFAR</strain>
    </source>
</reference>
<dbReference type="Proteomes" id="UP001161017">
    <property type="component" value="Unassembled WGS sequence"/>
</dbReference>
<keyword evidence="3" id="KW-1185">Reference proteome</keyword>
<dbReference type="AlphaFoldDB" id="A0AA43TXB5"/>
<accession>A0AA43TXB5</accession>
<evidence type="ECO:0000256" key="1">
    <source>
        <dbReference type="SAM" id="MobiDB-lite"/>
    </source>
</evidence>
<comment type="caution">
    <text evidence="2">The sequence shown here is derived from an EMBL/GenBank/DDBJ whole genome shotgun (WGS) entry which is preliminary data.</text>
</comment>
<sequence>MNRLLGQQAQLNTNPSSRSPSIDSTRSPPLSPESTRSPLSTTTESVRPMPNLQYQRARSPSTDPTKRPESPHIAHQALSPSSAVSRKPLDTSAYNAQGGRDRNNSNESAKFQFDDVTPSPSAHASMMPTELELDPQVKLEDYDWAGLEDQFEKRMQAFKAEEDGIWEEWRGWNEIFKAWASTISVHDEERASKR</sequence>
<proteinExistence type="predicted"/>
<gene>
    <name evidence="2" type="ORF">OHK93_002597</name>
</gene>
<dbReference type="EMBL" id="JAPUFD010000014">
    <property type="protein sequence ID" value="MDI1491388.1"/>
    <property type="molecule type" value="Genomic_DNA"/>
</dbReference>